<feature type="transmembrane region" description="Helical" evidence="6">
    <location>
        <begin position="54"/>
        <end position="73"/>
    </location>
</feature>
<reference evidence="7 8" key="1">
    <citation type="submission" date="2017-03" db="EMBL/GenBank/DDBJ databases">
        <title>Draft genime sequence of the acidophilic sulfur-oxidizing bacterium Acidithiobacillus sp. SH, isolated from seawater.</title>
        <authorList>
            <person name="Sharmin S."/>
            <person name="Tokuhisa M."/>
            <person name="Kanao T."/>
            <person name="Kamimura K."/>
        </authorList>
    </citation>
    <scope>NUCLEOTIDE SEQUENCE [LARGE SCALE GENOMIC DNA]</scope>
    <source>
        <strain evidence="7 8">SH</strain>
    </source>
</reference>
<keyword evidence="3 6" id="KW-0812">Transmembrane</keyword>
<evidence type="ECO:0000256" key="2">
    <source>
        <dbReference type="ARBA" id="ARBA00009694"/>
    </source>
</evidence>
<keyword evidence="8" id="KW-1185">Reference proteome</keyword>
<dbReference type="GO" id="GO:0005886">
    <property type="term" value="C:plasma membrane"/>
    <property type="evidence" value="ECO:0007669"/>
    <property type="project" value="TreeGrafter"/>
</dbReference>
<dbReference type="EMBL" id="MXAV01000024">
    <property type="protein sequence ID" value="PKY11137.1"/>
    <property type="molecule type" value="Genomic_DNA"/>
</dbReference>
<dbReference type="InterPro" id="IPR006696">
    <property type="entry name" value="DUF423"/>
</dbReference>
<dbReference type="PANTHER" id="PTHR43461:SF1">
    <property type="entry name" value="TRANSMEMBRANE PROTEIN 256"/>
    <property type="match status" value="1"/>
</dbReference>
<dbReference type="Proteomes" id="UP000234329">
    <property type="component" value="Unassembled WGS sequence"/>
</dbReference>
<organism evidence="7 8">
    <name type="scientific">Acidithiobacillus marinus</name>
    <dbReference type="NCBI Taxonomy" id="187490"/>
    <lineage>
        <taxon>Bacteria</taxon>
        <taxon>Pseudomonadati</taxon>
        <taxon>Pseudomonadota</taxon>
        <taxon>Acidithiobacillia</taxon>
        <taxon>Acidithiobacillales</taxon>
        <taxon>Acidithiobacillaceae</taxon>
        <taxon>Acidithiobacillus</taxon>
    </lineage>
</organism>
<dbReference type="PANTHER" id="PTHR43461">
    <property type="entry name" value="TRANSMEMBRANE PROTEIN 256"/>
    <property type="match status" value="1"/>
</dbReference>
<dbReference type="FunCoup" id="A0A2I1DMP2">
    <property type="interactions" value="270"/>
</dbReference>
<evidence type="ECO:0000313" key="8">
    <source>
        <dbReference type="Proteomes" id="UP000234329"/>
    </source>
</evidence>
<dbReference type="RefSeq" id="WP_101537464.1">
    <property type="nucleotide sequence ID" value="NZ_MXAV01000024.1"/>
</dbReference>
<evidence type="ECO:0000256" key="5">
    <source>
        <dbReference type="ARBA" id="ARBA00023136"/>
    </source>
</evidence>
<name>A0A2I1DMP2_9PROT</name>
<dbReference type="Pfam" id="PF04241">
    <property type="entry name" value="DUF423"/>
    <property type="match status" value="1"/>
</dbReference>
<accession>A0A2I1DMP2</accession>
<comment type="similarity">
    <text evidence="2">Belongs to the UPF0382 family.</text>
</comment>
<comment type="caution">
    <text evidence="7">The sequence shown here is derived from an EMBL/GenBank/DDBJ whole genome shotgun (WGS) entry which is preliminary data.</text>
</comment>
<evidence type="ECO:0000256" key="3">
    <source>
        <dbReference type="ARBA" id="ARBA00022692"/>
    </source>
</evidence>
<dbReference type="InParanoid" id="A0A2I1DMP2"/>
<feature type="transmembrane region" description="Helical" evidence="6">
    <location>
        <begin position="108"/>
        <end position="132"/>
    </location>
</feature>
<protein>
    <recommendedName>
        <fullName evidence="9">DUF423 domain-containing protein</fullName>
    </recommendedName>
</protein>
<evidence type="ECO:0000256" key="6">
    <source>
        <dbReference type="SAM" id="Phobius"/>
    </source>
</evidence>
<dbReference type="AlphaFoldDB" id="A0A2I1DMP2"/>
<evidence type="ECO:0000256" key="1">
    <source>
        <dbReference type="ARBA" id="ARBA00004141"/>
    </source>
</evidence>
<comment type="subcellular location">
    <subcellularLocation>
        <location evidence="1">Membrane</location>
        <topology evidence="1">Multi-pass membrane protein</topology>
    </subcellularLocation>
</comment>
<evidence type="ECO:0008006" key="9">
    <source>
        <dbReference type="Google" id="ProtNLM"/>
    </source>
</evidence>
<feature type="transmembrane region" description="Helical" evidence="6">
    <location>
        <begin position="80"/>
        <end position="102"/>
    </location>
</feature>
<gene>
    <name evidence="7" type="ORF">B1757_06015</name>
</gene>
<keyword evidence="5 6" id="KW-0472">Membrane</keyword>
<evidence type="ECO:0000256" key="4">
    <source>
        <dbReference type="ARBA" id="ARBA00022989"/>
    </source>
</evidence>
<keyword evidence="4 6" id="KW-1133">Transmembrane helix</keyword>
<sequence>MAECSMNKGLRRGGQIAALGALIVALAIIAGAVGDHLVAGQVSKSALHVYDIAVHFQVYNGLGLVLVGILIRLWGARRLLCLSALLMALGVLLFCGGLYLLVITGQQFWAIFAPFGGTAWIVAWLLLALGLWRASAQLKELNNVDSQK</sequence>
<feature type="transmembrane region" description="Helical" evidence="6">
    <location>
        <begin position="16"/>
        <end position="34"/>
    </location>
</feature>
<proteinExistence type="inferred from homology"/>
<evidence type="ECO:0000313" key="7">
    <source>
        <dbReference type="EMBL" id="PKY11137.1"/>
    </source>
</evidence>